<evidence type="ECO:0000313" key="2">
    <source>
        <dbReference type="EnsemblPlants" id="Pp3c1_27000V3.2"/>
    </source>
</evidence>
<protein>
    <recommendedName>
        <fullName evidence="1">F-box associated beta-propeller type 3 domain-containing protein</fullName>
    </recommendedName>
</protein>
<sequence>GRLSEVPVRVQGVARRAALPDFLRAYAEARAQGPWFFMFTDDDYRDGSSFDPLLNTWHHIPLPALPRDETFFPAASAGGLICFGCYADGWKTFVVCNPLTRVWRQLPSMLNPPFRLHTVGMVVDADTTSYKVLVAGNSDIYEVYDSATNCWEKTCIIPPGFYRWHQGILCNGFLYSKRFEFDGLVAYDMVEGVWSKIQAPMPHAFDYHALVECQGHIYTVGGQMKNDVTKQICILQLERTSLQWIEVDSMPKILFEEFLKDGESFSCAGYSDLVMLYIPGGLKDRLVLLYDLIKKLWRRLPQCTLPEHCMQDGLLDGISFEPRLDAVV</sequence>
<dbReference type="InterPro" id="IPR050796">
    <property type="entry name" value="SCF_F-box_component"/>
</dbReference>
<dbReference type="FunFam" id="2.120.10.80:FF:000046">
    <property type="entry name" value="F-box/kelch-repeat protein At5g15710"/>
    <property type="match status" value="1"/>
</dbReference>
<evidence type="ECO:0000259" key="1">
    <source>
        <dbReference type="Pfam" id="PF08268"/>
    </source>
</evidence>
<accession>A0A7I4BUX9</accession>
<name>A0A7I4BUX9_PHYPA</name>
<dbReference type="InterPro" id="IPR013187">
    <property type="entry name" value="F-box-assoc_dom_typ3"/>
</dbReference>
<keyword evidence="3" id="KW-1185">Reference proteome</keyword>
<evidence type="ECO:0000313" key="3">
    <source>
        <dbReference type="Proteomes" id="UP000006727"/>
    </source>
</evidence>
<dbReference type="PANTHER" id="PTHR31672:SF12">
    <property type="entry name" value="F-BOX DOMAIN-CONTAINING PROTEIN"/>
    <property type="match status" value="1"/>
</dbReference>
<dbReference type="Proteomes" id="UP000006727">
    <property type="component" value="Chromosome 1"/>
</dbReference>
<dbReference type="AlphaFoldDB" id="A0A7I4BUX9"/>
<proteinExistence type="predicted"/>
<feature type="domain" description="F-box associated beta-propeller type 3" evidence="1">
    <location>
        <begin position="58"/>
        <end position="299"/>
    </location>
</feature>
<dbReference type="Gramene" id="Pp3c1_27000V3.2">
    <property type="protein sequence ID" value="Pp3c1_27000V3.2"/>
    <property type="gene ID" value="Pp3c1_27000"/>
</dbReference>
<dbReference type="EMBL" id="ABEU02000001">
    <property type="status" value="NOT_ANNOTATED_CDS"/>
    <property type="molecule type" value="Genomic_DNA"/>
</dbReference>
<dbReference type="Pfam" id="PF08268">
    <property type="entry name" value="FBA_3"/>
    <property type="match status" value="1"/>
</dbReference>
<reference evidence="2" key="3">
    <citation type="submission" date="2020-12" db="UniProtKB">
        <authorList>
            <consortium name="EnsemblPlants"/>
        </authorList>
    </citation>
    <scope>IDENTIFICATION</scope>
</reference>
<dbReference type="EnsemblPlants" id="Pp3c1_27000V3.2">
    <property type="protein sequence ID" value="Pp3c1_27000V3.2"/>
    <property type="gene ID" value="Pp3c1_27000"/>
</dbReference>
<reference evidence="2 3" key="2">
    <citation type="journal article" date="2018" name="Plant J.">
        <title>The Physcomitrella patens chromosome-scale assembly reveals moss genome structure and evolution.</title>
        <authorList>
            <person name="Lang D."/>
            <person name="Ullrich K.K."/>
            <person name="Murat F."/>
            <person name="Fuchs J."/>
            <person name="Jenkins J."/>
            <person name="Haas F.B."/>
            <person name="Piednoel M."/>
            <person name="Gundlach H."/>
            <person name="Van Bel M."/>
            <person name="Meyberg R."/>
            <person name="Vives C."/>
            <person name="Morata J."/>
            <person name="Symeonidi A."/>
            <person name="Hiss M."/>
            <person name="Muchero W."/>
            <person name="Kamisugi Y."/>
            <person name="Saleh O."/>
            <person name="Blanc G."/>
            <person name="Decker E.L."/>
            <person name="van Gessel N."/>
            <person name="Grimwood J."/>
            <person name="Hayes R.D."/>
            <person name="Graham S.W."/>
            <person name="Gunter L.E."/>
            <person name="McDaniel S.F."/>
            <person name="Hoernstein S.N.W."/>
            <person name="Larsson A."/>
            <person name="Li F.W."/>
            <person name="Perroud P.F."/>
            <person name="Phillips J."/>
            <person name="Ranjan P."/>
            <person name="Rokshar D.S."/>
            <person name="Rothfels C.J."/>
            <person name="Schneider L."/>
            <person name="Shu S."/>
            <person name="Stevenson D.W."/>
            <person name="Thummler F."/>
            <person name="Tillich M."/>
            <person name="Villarreal Aguilar J.C."/>
            <person name="Widiez T."/>
            <person name="Wong G.K."/>
            <person name="Wymore A."/>
            <person name="Zhang Y."/>
            <person name="Zimmer A.D."/>
            <person name="Quatrano R.S."/>
            <person name="Mayer K.F.X."/>
            <person name="Goodstein D."/>
            <person name="Casacuberta J.M."/>
            <person name="Vandepoele K."/>
            <person name="Reski R."/>
            <person name="Cuming A.C."/>
            <person name="Tuskan G.A."/>
            <person name="Maumus F."/>
            <person name="Salse J."/>
            <person name="Schmutz J."/>
            <person name="Rensing S.A."/>
        </authorList>
    </citation>
    <scope>NUCLEOTIDE SEQUENCE [LARGE SCALE GENOMIC DNA]</scope>
    <source>
        <strain evidence="2 3">cv. Gransden 2004</strain>
    </source>
</reference>
<dbReference type="FunCoup" id="A0A7I4BUX9">
    <property type="interactions" value="1405"/>
</dbReference>
<dbReference type="PANTHER" id="PTHR31672">
    <property type="entry name" value="BNACNNG10540D PROTEIN"/>
    <property type="match status" value="1"/>
</dbReference>
<dbReference type="InParanoid" id="A0A7I4BUX9"/>
<dbReference type="InterPro" id="IPR015915">
    <property type="entry name" value="Kelch-typ_b-propeller"/>
</dbReference>
<organism evidence="2 3">
    <name type="scientific">Physcomitrium patens</name>
    <name type="common">Spreading-leaved earth moss</name>
    <name type="synonym">Physcomitrella patens</name>
    <dbReference type="NCBI Taxonomy" id="3218"/>
    <lineage>
        <taxon>Eukaryota</taxon>
        <taxon>Viridiplantae</taxon>
        <taxon>Streptophyta</taxon>
        <taxon>Embryophyta</taxon>
        <taxon>Bryophyta</taxon>
        <taxon>Bryophytina</taxon>
        <taxon>Bryopsida</taxon>
        <taxon>Funariidae</taxon>
        <taxon>Funariales</taxon>
        <taxon>Funariaceae</taxon>
        <taxon>Physcomitrium</taxon>
    </lineage>
</organism>
<dbReference type="SUPFAM" id="SSF117281">
    <property type="entry name" value="Kelch motif"/>
    <property type="match status" value="1"/>
</dbReference>
<dbReference type="Gene3D" id="2.120.10.80">
    <property type="entry name" value="Kelch-type beta propeller"/>
    <property type="match status" value="1"/>
</dbReference>
<reference evidence="2 3" key="1">
    <citation type="journal article" date="2008" name="Science">
        <title>The Physcomitrella genome reveals evolutionary insights into the conquest of land by plants.</title>
        <authorList>
            <person name="Rensing S."/>
            <person name="Lang D."/>
            <person name="Zimmer A."/>
            <person name="Terry A."/>
            <person name="Salamov A."/>
            <person name="Shapiro H."/>
            <person name="Nishiyama T."/>
            <person name="Perroud P.-F."/>
            <person name="Lindquist E."/>
            <person name="Kamisugi Y."/>
            <person name="Tanahashi T."/>
            <person name="Sakakibara K."/>
            <person name="Fujita T."/>
            <person name="Oishi K."/>
            <person name="Shin-I T."/>
            <person name="Kuroki Y."/>
            <person name="Toyoda A."/>
            <person name="Suzuki Y."/>
            <person name="Hashimoto A."/>
            <person name="Yamaguchi K."/>
            <person name="Sugano A."/>
            <person name="Kohara Y."/>
            <person name="Fujiyama A."/>
            <person name="Anterola A."/>
            <person name="Aoki S."/>
            <person name="Ashton N."/>
            <person name="Barbazuk W.B."/>
            <person name="Barker E."/>
            <person name="Bennetzen J."/>
            <person name="Bezanilla M."/>
            <person name="Blankenship R."/>
            <person name="Cho S.H."/>
            <person name="Dutcher S."/>
            <person name="Estelle M."/>
            <person name="Fawcett J.A."/>
            <person name="Gundlach H."/>
            <person name="Hanada K."/>
            <person name="Heyl A."/>
            <person name="Hicks K.A."/>
            <person name="Hugh J."/>
            <person name="Lohr M."/>
            <person name="Mayer K."/>
            <person name="Melkozernov A."/>
            <person name="Murata T."/>
            <person name="Nelson D."/>
            <person name="Pils B."/>
            <person name="Prigge M."/>
            <person name="Reiss B."/>
            <person name="Renner T."/>
            <person name="Rombauts S."/>
            <person name="Rushton P."/>
            <person name="Sanderfoot A."/>
            <person name="Schween G."/>
            <person name="Shiu S.-H."/>
            <person name="Stueber K."/>
            <person name="Theodoulou F.L."/>
            <person name="Tu H."/>
            <person name="Van de Peer Y."/>
            <person name="Verrier P.J."/>
            <person name="Waters E."/>
            <person name="Wood A."/>
            <person name="Yang L."/>
            <person name="Cove D."/>
            <person name="Cuming A."/>
            <person name="Hasebe M."/>
            <person name="Lucas S."/>
            <person name="Mishler D.B."/>
            <person name="Reski R."/>
            <person name="Grigoriev I."/>
            <person name="Quatrano R.S."/>
            <person name="Boore J.L."/>
        </authorList>
    </citation>
    <scope>NUCLEOTIDE SEQUENCE [LARGE SCALE GENOMIC DNA]</scope>
    <source>
        <strain evidence="2 3">cv. Gransden 2004</strain>
    </source>
</reference>